<feature type="transmembrane region" description="Helical" evidence="2">
    <location>
        <begin position="84"/>
        <end position="106"/>
    </location>
</feature>
<accession>A0A917IG19</accession>
<dbReference type="Gene3D" id="1.10.101.10">
    <property type="entry name" value="PGBD-like superfamily/PGBD"/>
    <property type="match status" value="1"/>
</dbReference>
<feature type="compositionally biased region" description="Basic and acidic residues" evidence="1">
    <location>
        <begin position="1"/>
        <end position="12"/>
    </location>
</feature>
<sequence length="561" mass="56734">MIGRRRGADDARAAGAPAESGSAGAQPADGAFDELVADPGADTATAVLATPDEDAGDAAADASAAGSTARVAGWARVFRGNRTLWIVAGVAVVSLVAGLALGRFAVAPAEASDDAPAPGLVTVPVEYGRLSNDVTIRGEIGYVDATQLTLDTSSIAGAAVVTGQVPSPGDVLDTLSVALEIAGRPVIVLPGELPAYRDLRLGASGPDVLQLKQSLAEVGLSPGDVTSDVFDQATADALGRLYSEVGYTPPSAGEGAADAVRAAEDGVRSAEEGVAAARRDLEEAGKGPSPVEVKEYDNAVAAAARALAEAQASGDVVMIGNLRDELDLARLRRSQLDAPRDVAPQRAALAAAEEHLTAAREALAAARAEVQPFLPAGEVLYLMELPRRVDEVSVSRGSVLSGPAMTVSGATVSLTGSVADADASLLQEGAEAVFELPDGGEHPARIVSLDRGSGSSGRWTVVLEPAPLSPEQMQQVQGSNVRVQIPVGATDGEVLSVPYAALTAGPGGESRVEVVVGDPRDGPRAETRLVVVETGLAAGGYVEVTPVEGELSEGDLVVVGS</sequence>
<evidence type="ECO:0008006" key="5">
    <source>
        <dbReference type="Google" id="ProtNLM"/>
    </source>
</evidence>
<dbReference type="Gene3D" id="2.40.420.20">
    <property type="match status" value="1"/>
</dbReference>
<keyword evidence="2" id="KW-1133">Transmembrane helix</keyword>
<feature type="compositionally biased region" description="Low complexity" evidence="1">
    <location>
        <begin position="13"/>
        <end position="28"/>
    </location>
</feature>
<keyword evidence="4" id="KW-1185">Reference proteome</keyword>
<dbReference type="RefSeq" id="WP_229663222.1">
    <property type="nucleotide sequence ID" value="NZ_BMJY01000009.1"/>
</dbReference>
<dbReference type="AlphaFoldDB" id="A0A917IG19"/>
<comment type="caution">
    <text evidence="3">The sequence shown here is derived from an EMBL/GenBank/DDBJ whole genome shotgun (WGS) entry which is preliminary data.</text>
</comment>
<gene>
    <name evidence="3" type="ORF">GCM10010921_21900</name>
</gene>
<organism evidence="3 4">
    <name type="scientific">Microbacterium album</name>
    <dbReference type="NCBI Taxonomy" id="2053191"/>
    <lineage>
        <taxon>Bacteria</taxon>
        <taxon>Bacillati</taxon>
        <taxon>Actinomycetota</taxon>
        <taxon>Actinomycetes</taxon>
        <taxon>Micrococcales</taxon>
        <taxon>Microbacteriaceae</taxon>
        <taxon>Microbacterium</taxon>
    </lineage>
</organism>
<keyword evidence="2" id="KW-0472">Membrane</keyword>
<feature type="region of interest" description="Disordered" evidence="1">
    <location>
        <begin position="1"/>
        <end position="36"/>
    </location>
</feature>
<dbReference type="Proteomes" id="UP000657592">
    <property type="component" value="Unassembled WGS sequence"/>
</dbReference>
<dbReference type="EMBL" id="BMJY01000009">
    <property type="protein sequence ID" value="GGH46066.1"/>
    <property type="molecule type" value="Genomic_DNA"/>
</dbReference>
<dbReference type="InterPro" id="IPR036366">
    <property type="entry name" value="PGBDSf"/>
</dbReference>
<evidence type="ECO:0000313" key="3">
    <source>
        <dbReference type="EMBL" id="GGH46066.1"/>
    </source>
</evidence>
<name>A0A917IG19_9MICO</name>
<reference evidence="3" key="2">
    <citation type="submission" date="2020-09" db="EMBL/GenBank/DDBJ databases">
        <authorList>
            <person name="Sun Q."/>
            <person name="Zhou Y."/>
        </authorList>
    </citation>
    <scope>NUCLEOTIDE SEQUENCE</scope>
    <source>
        <strain evidence="3">CGMCC 1.15794</strain>
    </source>
</reference>
<evidence type="ECO:0000313" key="4">
    <source>
        <dbReference type="Proteomes" id="UP000657592"/>
    </source>
</evidence>
<keyword evidence="2" id="KW-0812">Transmembrane</keyword>
<proteinExistence type="predicted"/>
<evidence type="ECO:0000256" key="1">
    <source>
        <dbReference type="SAM" id="MobiDB-lite"/>
    </source>
</evidence>
<reference evidence="3" key="1">
    <citation type="journal article" date="2014" name="Int. J. Syst. Evol. Microbiol.">
        <title>Complete genome sequence of Corynebacterium casei LMG S-19264T (=DSM 44701T), isolated from a smear-ripened cheese.</title>
        <authorList>
            <consortium name="US DOE Joint Genome Institute (JGI-PGF)"/>
            <person name="Walter F."/>
            <person name="Albersmeier A."/>
            <person name="Kalinowski J."/>
            <person name="Ruckert C."/>
        </authorList>
    </citation>
    <scope>NUCLEOTIDE SEQUENCE</scope>
    <source>
        <strain evidence="3">CGMCC 1.15794</strain>
    </source>
</reference>
<protein>
    <recommendedName>
        <fullName evidence="5">Peptidoglycan binding-like domain-containing protein</fullName>
    </recommendedName>
</protein>
<evidence type="ECO:0000256" key="2">
    <source>
        <dbReference type="SAM" id="Phobius"/>
    </source>
</evidence>